<accession>A0AAE6ZZQ4</accession>
<proteinExistence type="predicted"/>
<evidence type="ECO:0000259" key="4">
    <source>
        <dbReference type="Pfam" id="PF05567"/>
    </source>
</evidence>
<dbReference type="Proteomes" id="UP000501367">
    <property type="component" value="Chromosome"/>
</dbReference>
<evidence type="ECO:0000313" key="5">
    <source>
        <dbReference type="EMBL" id="QJC81745.1"/>
    </source>
</evidence>
<dbReference type="KEGG" id="pum:HGP31_26925"/>
<evidence type="ECO:0000256" key="2">
    <source>
        <dbReference type="ARBA" id="ARBA00022837"/>
    </source>
</evidence>
<dbReference type="AlphaFoldDB" id="A0AAE6ZZQ4"/>
<evidence type="ECO:0000256" key="1">
    <source>
        <dbReference type="ARBA" id="ARBA00022723"/>
    </source>
</evidence>
<evidence type="ECO:0000256" key="3">
    <source>
        <dbReference type="SAM" id="SignalP"/>
    </source>
</evidence>
<protein>
    <submittedName>
        <fullName evidence="5">Pilus assembly protein PilY</fullName>
    </submittedName>
</protein>
<gene>
    <name evidence="5" type="ORF">HGP31_26925</name>
</gene>
<evidence type="ECO:0000313" key="6">
    <source>
        <dbReference type="Proteomes" id="UP000501367"/>
    </source>
</evidence>
<dbReference type="EMBL" id="CP051487">
    <property type="protein sequence ID" value="QJC81745.1"/>
    <property type="molecule type" value="Genomic_DNA"/>
</dbReference>
<sequence length="649" mass="67647">MRNIDNRTQRWRLLSGVFCALFLAAPAGAFTPSDSPLLCAAGSGGSGVASATRYFQTRYDPKDWRGTIKAYGLTASGAVNTASVLWSTDNTIVPGATAPTYQSWNNQSNSVVPLAFANFSTTQQAVLNQGLPGDITGSDLVEWSKGTNKAGLKARSVLLGDIINSPLVLAAPSDQTASDLSGDTGYSAYLAIKAVNMSASLVVNANDGFVSVINTGNGARRYAYMPSSVLPSLRYIADNAYINGVSHKFLVDGQVGVFDAQLNSAWKTLALGGTGAGGRTFYALQLFDASAGNVMKALWEISAPVTASAANAFNDLGYAYARPEVARLADGRWAAFIANGYGSNSGVAALYVVDIRDGSLIRKVVIDSSETTNGLSSVKLKVNSQNVVQAAYGGDLKGRLWKFDLSGTTPDAWGLAFAGQPLFTTAGGATQPITAQPLLADNALGGKLVFFGTGKLNEAADKTNKDLQAFYAVWDANGGSGQITTASLQAQAVTGVLSGSSGQLITTSQNEVTYPAKKGWYLPLLYNSTLTGERVLNQASLVLGRIVFTTASVDTTQPCASSGSGKLVELDAFSGKMLNYAVLDSNGDAVIDSTDTLSSGVVFTGGIPTLNAIVNGATRKIVNDSSGGISTLVEKSGGGSRRIMWRQIQ</sequence>
<keyword evidence="2" id="KW-0106">Calcium</keyword>
<keyword evidence="1" id="KW-0479">Metal-binding</keyword>
<reference evidence="5 6" key="1">
    <citation type="submission" date="2020-04" db="EMBL/GenBank/DDBJ databases">
        <authorList>
            <person name="Yao Y."/>
            <person name="He Z."/>
        </authorList>
    </citation>
    <scope>NUCLEOTIDE SEQUENCE [LARGE SCALE GENOMIC DNA]</scope>
    <source>
        <strain evidence="5 6">CY-1</strain>
    </source>
</reference>
<dbReference type="GO" id="GO:0046872">
    <property type="term" value="F:metal ion binding"/>
    <property type="evidence" value="ECO:0007669"/>
    <property type="project" value="UniProtKB-KW"/>
</dbReference>
<feature type="domain" description="PilY1 beta-propeller" evidence="4">
    <location>
        <begin position="159"/>
        <end position="488"/>
    </location>
</feature>
<organism evidence="5 6">
    <name type="scientific">Pseudomonas umsongensis</name>
    <dbReference type="NCBI Taxonomy" id="198618"/>
    <lineage>
        <taxon>Bacteria</taxon>
        <taxon>Pseudomonadati</taxon>
        <taxon>Pseudomonadota</taxon>
        <taxon>Gammaproteobacteria</taxon>
        <taxon>Pseudomonadales</taxon>
        <taxon>Pseudomonadaceae</taxon>
        <taxon>Pseudomonas</taxon>
    </lineage>
</organism>
<keyword evidence="3" id="KW-0732">Signal</keyword>
<feature type="signal peptide" evidence="3">
    <location>
        <begin position="1"/>
        <end position="29"/>
    </location>
</feature>
<dbReference type="Pfam" id="PF05567">
    <property type="entry name" value="T4P_PilY1"/>
    <property type="match status" value="1"/>
</dbReference>
<dbReference type="InterPro" id="IPR008707">
    <property type="entry name" value="B-propeller_PilY1"/>
</dbReference>
<name>A0AAE6ZZQ4_9PSED</name>
<feature type="chain" id="PRO_5042229138" evidence="3">
    <location>
        <begin position="30"/>
        <end position="649"/>
    </location>
</feature>